<protein>
    <submittedName>
        <fullName evidence="3">Uncharacterized protein</fullName>
    </submittedName>
</protein>
<dbReference type="RefSeq" id="WP_331213310.1">
    <property type="nucleotide sequence ID" value="NZ_JAZGQK010000006.1"/>
</dbReference>
<keyword evidence="2" id="KW-0812">Transmembrane</keyword>
<feature type="transmembrane region" description="Helical" evidence="2">
    <location>
        <begin position="34"/>
        <end position="55"/>
    </location>
</feature>
<feature type="region of interest" description="Disordered" evidence="1">
    <location>
        <begin position="59"/>
        <end position="81"/>
    </location>
</feature>
<comment type="caution">
    <text evidence="3">The sequence shown here is derived from an EMBL/GenBank/DDBJ whole genome shotgun (WGS) entry which is preliminary data.</text>
</comment>
<dbReference type="EMBL" id="JAZGQK010000006">
    <property type="protein sequence ID" value="MEE6258185.1"/>
    <property type="molecule type" value="Genomic_DNA"/>
</dbReference>
<gene>
    <name evidence="3" type="ORF">V1633_06710</name>
</gene>
<name>A0ABU7RP11_9ACTN</name>
<evidence type="ECO:0000256" key="1">
    <source>
        <dbReference type="SAM" id="MobiDB-lite"/>
    </source>
</evidence>
<keyword evidence="2" id="KW-1133">Transmembrane helix</keyword>
<sequence length="81" mass="8098">MSVIAYLHTALVIRLNELRRGGERDRGDSPVPTAVIIIGLAAAAIAVTVAVSGSVDDWLQELPEPGDAGDGGDGGDTGGGS</sequence>
<evidence type="ECO:0000313" key="4">
    <source>
        <dbReference type="Proteomes" id="UP001332243"/>
    </source>
</evidence>
<proteinExistence type="predicted"/>
<feature type="compositionally biased region" description="Gly residues" evidence="1">
    <location>
        <begin position="68"/>
        <end position="81"/>
    </location>
</feature>
<reference evidence="3 4" key="1">
    <citation type="submission" date="2024-01" db="EMBL/GenBank/DDBJ databases">
        <title>Genome insights into Plantactinospora sonchi sp. nov.</title>
        <authorList>
            <person name="Wang L."/>
        </authorList>
    </citation>
    <scope>NUCLEOTIDE SEQUENCE [LARGE SCALE GENOMIC DNA]</scope>
    <source>
        <strain evidence="3 4">NEAU-QY2</strain>
    </source>
</reference>
<evidence type="ECO:0000313" key="3">
    <source>
        <dbReference type="EMBL" id="MEE6258185.1"/>
    </source>
</evidence>
<evidence type="ECO:0000256" key="2">
    <source>
        <dbReference type="SAM" id="Phobius"/>
    </source>
</evidence>
<accession>A0ABU7RP11</accession>
<keyword evidence="4" id="KW-1185">Reference proteome</keyword>
<keyword evidence="2" id="KW-0472">Membrane</keyword>
<organism evidence="3 4">
    <name type="scientific">Plantactinospora sonchi</name>
    <dbReference type="NCBI Taxonomy" id="1544735"/>
    <lineage>
        <taxon>Bacteria</taxon>
        <taxon>Bacillati</taxon>
        <taxon>Actinomycetota</taxon>
        <taxon>Actinomycetes</taxon>
        <taxon>Micromonosporales</taxon>
        <taxon>Micromonosporaceae</taxon>
        <taxon>Plantactinospora</taxon>
    </lineage>
</organism>
<dbReference type="Proteomes" id="UP001332243">
    <property type="component" value="Unassembled WGS sequence"/>
</dbReference>